<dbReference type="SMART" id="SM00421">
    <property type="entry name" value="HTH_LUXR"/>
    <property type="match status" value="1"/>
</dbReference>
<dbReference type="InterPro" id="IPR001789">
    <property type="entry name" value="Sig_transdc_resp-reg_receiver"/>
</dbReference>
<evidence type="ECO:0000313" key="6">
    <source>
        <dbReference type="EMBL" id="WMD20236.1"/>
    </source>
</evidence>
<keyword evidence="2" id="KW-0238">DNA-binding</keyword>
<dbReference type="SUPFAM" id="SSF46894">
    <property type="entry name" value="C-terminal effector domain of the bipartite response regulators"/>
    <property type="match status" value="1"/>
</dbReference>
<reference evidence="6 7" key="1">
    <citation type="submission" date="2023-08" db="EMBL/GenBank/DDBJ databases">
        <title>Achromobacter seleniivolatilans sp. nov., isolated from seleniferous soil.</title>
        <authorList>
            <person name="Zhang S."/>
            <person name="Li K."/>
            <person name="Peng J."/>
            <person name="Zhao Q."/>
            <person name="Wang H."/>
            <person name="Guo Y."/>
        </authorList>
    </citation>
    <scope>NUCLEOTIDE SEQUENCE [LARGE SCALE GENOMIC DNA]</scope>
    <source>
        <strain evidence="6 7">R39</strain>
    </source>
</reference>
<gene>
    <name evidence="6" type="ORF">RAS12_27120</name>
</gene>
<dbReference type="PROSITE" id="PS50043">
    <property type="entry name" value="HTH_LUXR_2"/>
    <property type="match status" value="1"/>
</dbReference>
<dbReference type="Gene3D" id="3.40.50.2300">
    <property type="match status" value="1"/>
</dbReference>
<dbReference type="InterPro" id="IPR058245">
    <property type="entry name" value="NreC/VraR/RcsB-like_REC"/>
</dbReference>
<evidence type="ECO:0000256" key="2">
    <source>
        <dbReference type="ARBA" id="ARBA00023125"/>
    </source>
</evidence>
<dbReference type="InterPro" id="IPR016032">
    <property type="entry name" value="Sig_transdc_resp-reg_C-effctor"/>
</dbReference>
<dbReference type="PRINTS" id="PR00038">
    <property type="entry name" value="HTHLUXR"/>
</dbReference>
<feature type="domain" description="Response regulatory" evidence="5">
    <location>
        <begin position="6"/>
        <end position="125"/>
    </location>
</feature>
<proteinExistence type="predicted"/>
<dbReference type="SUPFAM" id="SSF52172">
    <property type="entry name" value="CheY-like"/>
    <property type="match status" value="1"/>
</dbReference>
<dbReference type="PROSITE" id="PS50110">
    <property type="entry name" value="RESPONSE_REGULATORY"/>
    <property type="match status" value="1"/>
</dbReference>
<evidence type="ECO:0000259" key="4">
    <source>
        <dbReference type="PROSITE" id="PS50043"/>
    </source>
</evidence>
<dbReference type="CDD" id="cd17535">
    <property type="entry name" value="REC_NarL-like"/>
    <property type="match status" value="1"/>
</dbReference>
<evidence type="ECO:0000256" key="1">
    <source>
        <dbReference type="ARBA" id="ARBA00022553"/>
    </source>
</evidence>
<dbReference type="Proteomes" id="UP001234798">
    <property type="component" value="Chromosome"/>
</dbReference>
<evidence type="ECO:0000256" key="3">
    <source>
        <dbReference type="PROSITE-ProRule" id="PRU00169"/>
    </source>
</evidence>
<dbReference type="PROSITE" id="PS00622">
    <property type="entry name" value="HTH_LUXR_1"/>
    <property type="match status" value="1"/>
</dbReference>
<protein>
    <submittedName>
        <fullName evidence="6">Response regulator</fullName>
    </submittedName>
</protein>
<dbReference type="PANTHER" id="PTHR43214">
    <property type="entry name" value="TWO-COMPONENT RESPONSE REGULATOR"/>
    <property type="match status" value="1"/>
</dbReference>
<dbReference type="Gene3D" id="1.10.10.10">
    <property type="entry name" value="Winged helix-like DNA-binding domain superfamily/Winged helix DNA-binding domain"/>
    <property type="match status" value="1"/>
</dbReference>
<dbReference type="SMART" id="SM00448">
    <property type="entry name" value="REC"/>
    <property type="match status" value="1"/>
</dbReference>
<accession>A0ABY9LZR5</accession>
<sequence>MLNPIRVVVADGHPVCIKGVQVEIAAVDHARVVACATNSTQLFNILQCQACDVLISDYVMSGADFGDGLGMLSLIQQRYPALKLIVLTSIDSPLVLQALDNQGVRGIVSKGDMSEHLRNALQAVWRGERYRSPRINSVLKPEGATPATDRAGTLTRSEVEVVRLFLSGLSVGEIAAKFGRSKQTVSAQKRAAMRKLDVQTDIELVRYGMRNGLTA</sequence>
<feature type="domain" description="HTH luxR-type" evidence="4">
    <location>
        <begin position="147"/>
        <end position="212"/>
    </location>
</feature>
<dbReference type="InterPro" id="IPR011006">
    <property type="entry name" value="CheY-like_superfamily"/>
</dbReference>
<dbReference type="InterPro" id="IPR000792">
    <property type="entry name" value="Tscrpt_reg_LuxR_C"/>
</dbReference>
<dbReference type="Pfam" id="PF00196">
    <property type="entry name" value="GerE"/>
    <property type="match status" value="1"/>
</dbReference>
<dbReference type="InterPro" id="IPR036388">
    <property type="entry name" value="WH-like_DNA-bd_sf"/>
</dbReference>
<evidence type="ECO:0000313" key="7">
    <source>
        <dbReference type="Proteomes" id="UP001234798"/>
    </source>
</evidence>
<feature type="modified residue" description="4-aspartylphosphate" evidence="3">
    <location>
        <position position="57"/>
    </location>
</feature>
<keyword evidence="1 3" id="KW-0597">Phosphoprotein</keyword>
<organism evidence="6 7">
    <name type="scientific">Achromobacter seleniivolatilans</name>
    <dbReference type="NCBI Taxonomy" id="3047478"/>
    <lineage>
        <taxon>Bacteria</taxon>
        <taxon>Pseudomonadati</taxon>
        <taxon>Pseudomonadota</taxon>
        <taxon>Betaproteobacteria</taxon>
        <taxon>Burkholderiales</taxon>
        <taxon>Alcaligenaceae</taxon>
        <taxon>Achromobacter</taxon>
    </lineage>
</organism>
<dbReference type="InterPro" id="IPR039420">
    <property type="entry name" value="WalR-like"/>
</dbReference>
<evidence type="ECO:0000259" key="5">
    <source>
        <dbReference type="PROSITE" id="PS50110"/>
    </source>
</evidence>
<dbReference type="Pfam" id="PF00072">
    <property type="entry name" value="Response_reg"/>
    <property type="match status" value="1"/>
</dbReference>
<dbReference type="PANTHER" id="PTHR43214:SF17">
    <property type="entry name" value="TRANSCRIPTIONAL REGULATORY PROTEIN RCSB"/>
    <property type="match status" value="1"/>
</dbReference>
<dbReference type="EMBL" id="CP132976">
    <property type="protein sequence ID" value="WMD20236.1"/>
    <property type="molecule type" value="Genomic_DNA"/>
</dbReference>
<name>A0ABY9LZR5_9BURK</name>
<dbReference type="CDD" id="cd06170">
    <property type="entry name" value="LuxR_C_like"/>
    <property type="match status" value="1"/>
</dbReference>
<dbReference type="RefSeq" id="WP_306943273.1">
    <property type="nucleotide sequence ID" value="NZ_CP132976.1"/>
</dbReference>
<keyword evidence="7" id="KW-1185">Reference proteome</keyword>